<feature type="transmembrane region" description="Helical" evidence="1">
    <location>
        <begin position="27"/>
        <end position="44"/>
    </location>
</feature>
<protein>
    <submittedName>
        <fullName evidence="2">4-amino-4-deoxy-L-arabinose transferase-like protein</fullName>
    </submittedName>
</protein>
<keyword evidence="1" id="KW-0812">Transmembrane</keyword>
<feature type="transmembrane region" description="Helical" evidence="1">
    <location>
        <begin position="309"/>
        <end position="330"/>
    </location>
</feature>
<feature type="transmembrane region" description="Helical" evidence="1">
    <location>
        <begin position="107"/>
        <end position="125"/>
    </location>
</feature>
<accession>G4WVD1</accession>
<feature type="transmembrane region" description="Helical" evidence="1">
    <location>
        <begin position="182"/>
        <end position="210"/>
    </location>
</feature>
<dbReference type="AlphaFoldDB" id="G4WVD1"/>
<feature type="transmembrane region" description="Helical" evidence="1">
    <location>
        <begin position="441"/>
        <end position="462"/>
    </location>
</feature>
<dbReference type="GO" id="GO:0016740">
    <property type="term" value="F:transferase activity"/>
    <property type="evidence" value="ECO:0007669"/>
    <property type="project" value="UniProtKB-KW"/>
</dbReference>
<organism evidence="2">
    <name type="scientific">uncultured bacterium CSL11</name>
    <dbReference type="NCBI Taxonomy" id="1091566"/>
    <lineage>
        <taxon>Bacteria</taxon>
        <taxon>environmental samples</taxon>
    </lineage>
</organism>
<dbReference type="EMBL" id="JF429408">
    <property type="protein sequence ID" value="AEQ20383.1"/>
    <property type="molecule type" value="Genomic_DNA"/>
</dbReference>
<reference evidence="2" key="1">
    <citation type="journal article" date="2011" name="J. Bacteriol.">
        <title>Long-chain N-acyl amino acid synthases are linked to the putative PEP-CTERM/exosortase protein-sorting system in Gram-negative bacteria.</title>
        <authorList>
            <person name="Craig J.W."/>
            <person name="Cherry M.A."/>
            <person name="Brady S.F."/>
        </authorList>
    </citation>
    <scope>NUCLEOTIDE SEQUENCE</scope>
</reference>
<proteinExistence type="predicted"/>
<name>G4WVD1_9BACT</name>
<sequence>MQVLAETDSDQGFALSPSGPYRALKQLGLVVLCVTWALLGTFGHDPWKTEDATAFGIAYEMMQRGDVLVPQLAGEAFVERPPLVYAAAAAAATAFSPILPMPDAARLAAAVVLVLTMLLVAATAAELCGRDFQWMAVLLFIGSVGLWDRAHQLSPEQGLMLGVATALYGFALALRRPVAGGAILGLGIAISFLSRGLLGPLWIGVTALALPAAFRTWRTARYGLAIAVALAIAVPAGAGWPLTLAYRAPDHLQAWWAMQSLSDYFSPLAISASGDPTYLLKNLPWFAWPALPLVLWTLWTRGRGFNGGLATPGVQLLGMLSLVIAISMLAKTEPRAIELMPMLVPLSLLGALEVDTLKRGFSGALDWFGILTFGLLSALVWWLWFDAYAFGMSPAVAKLFRDTEAGYRPPFGWTALVVSALLTVLWLLLVRPARRSNRRAVLNWAAGMTLLWALFTTIWLPYLDSRRSYRTVAESVRSALPREGCVASRNLGEAQRALFNYFANLVTVREEKQPINRCPALLVQYGRHDADTGTPAGWEAVWDGHRRGDDTERYVLYVRKAP</sequence>
<evidence type="ECO:0000313" key="2">
    <source>
        <dbReference type="EMBL" id="AEQ20383.1"/>
    </source>
</evidence>
<keyword evidence="1" id="KW-0472">Membrane</keyword>
<keyword evidence="2" id="KW-0808">Transferase</keyword>
<evidence type="ECO:0000256" key="1">
    <source>
        <dbReference type="SAM" id="Phobius"/>
    </source>
</evidence>
<feature type="transmembrane region" description="Helical" evidence="1">
    <location>
        <begin position="222"/>
        <end position="242"/>
    </location>
</feature>
<keyword evidence="1" id="KW-1133">Transmembrane helix</keyword>
<feature type="transmembrane region" description="Helical" evidence="1">
    <location>
        <begin position="364"/>
        <end position="384"/>
    </location>
</feature>
<feature type="transmembrane region" description="Helical" evidence="1">
    <location>
        <begin position="411"/>
        <end position="429"/>
    </location>
</feature>